<dbReference type="InterPro" id="IPR006528">
    <property type="entry name" value="Phage_head_morphogenesis_dom"/>
</dbReference>
<dbReference type="Proteomes" id="UP000198034">
    <property type="component" value="Unassembled WGS sequence"/>
</dbReference>
<dbReference type="Pfam" id="PF04233">
    <property type="entry name" value="Phage_Mu_F"/>
    <property type="match status" value="1"/>
</dbReference>
<evidence type="ECO:0000313" key="2">
    <source>
        <dbReference type="EMBL" id="OWP76579.1"/>
    </source>
</evidence>
<dbReference type="NCBIfam" id="TIGR01641">
    <property type="entry name" value="phageSPP1_gp7"/>
    <property type="match status" value="1"/>
</dbReference>
<sequence length="412" mass="47813">MNNTAEDEFLSRLIESYIRQLFEDREVSKEMQERLFAYYYQELSKGVDVGYSPTFEMYDEALAVSFKKNIADFSAFKATSFKKQLESLLVQDGKITPWSEFKKQADALHIEYNRRWLKTEYHQTVAMANMAQQWQQFEADADLYPNLKYNAVNDGRTREEHRAWDGLVLPIKHKFWTKHLPPNDWGCRCTVTQTDEAVSKEIADIKSKGAFSNNPAMSGAIFKENTYEKGLDSDGITESKELISDFLASETNLINTKNPKVRISLGADLQDLRRNYQVADICADKLNIDFLIRTHVEIKGVSNPEYLLFGEYLGDRKSIEGIDGILWNIDQAKKQMLNKAINPKQVPYYIVWDMDKIIHLNTDEIIRALQRKVNEERGRSIKGMIFQYKGRAVHLTREQIVKRDFANLKSLK</sequence>
<evidence type="ECO:0000259" key="1">
    <source>
        <dbReference type="Pfam" id="PF04233"/>
    </source>
</evidence>
<feature type="domain" description="Phage head morphogenesis" evidence="1">
    <location>
        <begin position="108"/>
        <end position="191"/>
    </location>
</feature>
<proteinExistence type="predicted"/>
<reference evidence="2 3" key="1">
    <citation type="journal article" date="2017" name="Infect. Genet. Evol.">
        <title>Comparative genome analysis of fish pathogen Flavobacterium columnare reveals extensive sequence diversity within the species.</title>
        <authorList>
            <person name="Kayansamruaj P."/>
            <person name="Dong H.T."/>
            <person name="Hirono I."/>
            <person name="Kondo H."/>
            <person name="Senapin S."/>
            <person name="Rodkhum C."/>
        </authorList>
    </citation>
    <scope>NUCLEOTIDE SEQUENCE [LARGE SCALE GENOMIC DNA]</scope>
    <source>
        <strain evidence="2 3">1214</strain>
    </source>
</reference>
<name>A0A246G9Z4_9FLAO</name>
<dbReference type="AlphaFoldDB" id="A0A246G9Z4"/>
<accession>A0A246G9Z4</accession>
<comment type="caution">
    <text evidence="2">The sequence shown here is derived from an EMBL/GenBank/DDBJ whole genome shotgun (WGS) entry which is preliminary data.</text>
</comment>
<organism evidence="2 3">
    <name type="scientific">Flavobacterium columnare</name>
    <dbReference type="NCBI Taxonomy" id="996"/>
    <lineage>
        <taxon>Bacteria</taxon>
        <taxon>Pseudomonadati</taxon>
        <taxon>Bacteroidota</taxon>
        <taxon>Flavobacteriia</taxon>
        <taxon>Flavobacteriales</taxon>
        <taxon>Flavobacteriaceae</taxon>
        <taxon>Flavobacterium</taxon>
    </lineage>
</organism>
<evidence type="ECO:0000313" key="3">
    <source>
        <dbReference type="Proteomes" id="UP000198034"/>
    </source>
</evidence>
<protein>
    <recommendedName>
        <fullName evidence="1">Phage head morphogenesis domain-containing protein</fullName>
    </recommendedName>
</protein>
<gene>
    <name evidence="2" type="ORF">BWK62_09420</name>
</gene>
<dbReference type="EMBL" id="MTCY01000025">
    <property type="protein sequence ID" value="OWP76579.1"/>
    <property type="molecule type" value="Genomic_DNA"/>
</dbReference>